<dbReference type="GO" id="GO:0022857">
    <property type="term" value="F:transmembrane transporter activity"/>
    <property type="evidence" value="ECO:0007669"/>
    <property type="project" value="InterPro"/>
</dbReference>
<dbReference type="InterPro" id="IPR006143">
    <property type="entry name" value="RND_pump_MFP"/>
</dbReference>
<feature type="domain" description="CzcB-like C-terminal circularly permuted SH3-like" evidence="9">
    <location>
        <begin position="438"/>
        <end position="498"/>
    </location>
</feature>
<dbReference type="InterPro" id="IPR058792">
    <property type="entry name" value="Beta-barrel_RND_2"/>
</dbReference>
<dbReference type="Gene3D" id="2.40.420.20">
    <property type="match status" value="1"/>
</dbReference>
<organism evidence="10 11">
    <name type="scientific">Methylopila turkensis</name>
    <dbReference type="NCBI Taxonomy" id="1437816"/>
    <lineage>
        <taxon>Bacteria</taxon>
        <taxon>Pseudomonadati</taxon>
        <taxon>Pseudomonadota</taxon>
        <taxon>Alphaproteobacteria</taxon>
        <taxon>Hyphomicrobiales</taxon>
        <taxon>Methylopilaceae</taxon>
        <taxon>Methylopila</taxon>
    </lineage>
</organism>
<dbReference type="FunFam" id="2.40.30.170:FF:000010">
    <property type="entry name" value="Efflux RND transporter periplasmic adaptor subunit"/>
    <property type="match status" value="1"/>
</dbReference>
<evidence type="ECO:0000256" key="3">
    <source>
        <dbReference type="ARBA" id="ARBA00022833"/>
    </source>
</evidence>
<evidence type="ECO:0000259" key="8">
    <source>
        <dbReference type="Pfam" id="PF25973"/>
    </source>
</evidence>
<gene>
    <name evidence="10" type="ORF">GCM10008174_35370</name>
</gene>
<feature type="region of interest" description="Disordered" evidence="6">
    <location>
        <begin position="217"/>
        <end position="238"/>
    </location>
</feature>
<feature type="region of interest" description="Disordered" evidence="6">
    <location>
        <begin position="59"/>
        <end position="127"/>
    </location>
</feature>
<name>A0A9W6JQA9_9HYPH</name>
<evidence type="ECO:0000256" key="1">
    <source>
        <dbReference type="ARBA" id="ARBA00009477"/>
    </source>
</evidence>
<dbReference type="InterPro" id="IPR058647">
    <property type="entry name" value="BSH_CzcB-like"/>
</dbReference>
<dbReference type="NCBIfam" id="NF045680">
    <property type="entry name" value="DiMtlExpIhpB"/>
    <property type="match status" value="1"/>
</dbReference>
<reference evidence="10" key="1">
    <citation type="journal article" date="2014" name="Int. J. Syst. Evol. Microbiol.">
        <title>Complete genome sequence of Corynebacterium casei LMG S-19264T (=DSM 44701T), isolated from a smear-ripened cheese.</title>
        <authorList>
            <consortium name="US DOE Joint Genome Institute (JGI-PGF)"/>
            <person name="Walter F."/>
            <person name="Albersmeier A."/>
            <person name="Kalinowski J."/>
            <person name="Ruckert C."/>
        </authorList>
    </citation>
    <scope>NUCLEOTIDE SEQUENCE</scope>
    <source>
        <strain evidence="10">VKM B-2748</strain>
    </source>
</reference>
<evidence type="ECO:0000256" key="5">
    <source>
        <dbReference type="ARBA" id="ARBA00058766"/>
    </source>
</evidence>
<dbReference type="GO" id="GO:0046914">
    <property type="term" value="F:transition metal ion binding"/>
    <property type="evidence" value="ECO:0007669"/>
    <property type="project" value="TreeGrafter"/>
</dbReference>
<evidence type="ECO:0000313" key="10">
    <source>
        <dbReference type="EMBL" id="GLK81796.1"/>
    </source>
</evidence>
<dbReference type="Pfam" id="PF25975">
    <property type="entry name" value="CzcB_C"/>
    <property type="match status" value="1"/>
</dbReference>
<dbReference type="GO" id="GO:0060003">
    <property type="term" value="P:copper ion export"/>
    <property type="evidence" value="ECO:0007669"/>
    <property type="project" value="TreeGrafter"/>
</dbReference>
<feature type="compositionally biased region" description="Basic and acidic residues" evidence="6">
    <location>
        <begin position="63"/>
        <end position="126"/>
    </location>
</feature>
<dbReference type="NCBIfam" id="TIGR01730">
    <property type="entry name" value="RND_mfp"/>
    <property type="match status" value="1"/>
</dbReference>
<evidence type="ECO:0000259" key="9">
    <source>
        <dbReference type="Pfam" id="PF25975"/>
    </source>
</evidence>
<keyword evidence="4" id="KW-0105">Cadmium resistance</keyword>
<dbReference type="InterPro" id="IPR051909">
    <property type="entry name" value="MFP_Cation_Efflux"/>
</dbReference>
<dbReference type="GO" id="GO:0015679">
    <property type="term" value="P:plasma membrane copper ion transport"/>
    <property type="evidence" value="ECO:0007669"/>
    <property type="project" value="TreeGrafter"/>
</dbReference>
<feature type="compositionally biased region" description="Basic and acidic residues" evidence="6">
    <location>
        <begin position="217"/>
        <end position="237"/>
    </location>
</feature>
<evidence type="ECO:0000259" key="7">
    <source>
        <dbReference type="Pfam" id="PF25954"/>
    </source>
</evidence>
<dbReference type="AlphaFoldDB" id="A0A9W6JQA9"/>
<dbReference type="FunFam" id="2.40.420.20:FF:000006">
    <property type="entry name" value="RND family efflux transporter MFP subunit"/>
    <property type="match status" value="1"/>
</dbReference>
<evidence type="ECO:0000256" key="6">
    <source>
        <dbReference type="SAM" id="MobiDB-lite"/>
    </source>
</evidence>
<keyword evidence="3" id="KW-0862">Zinc</keyword>
<feature type="domain" description="CusB-like beta-barrel" evidence="7">
    <location>
        <begin position="357"/>
        <end position="431"/>
    </location>
</feature>
<evidence type="ECO:0008006" key="12">
    <source>
        <dbReference type="Google" id="ProtNLM"/>
    </source>
</evidence>
<protein>
    <recommendedName>
        <fullName evidence="12">Efflux transporter periplasmic adaptor subunit</fullName>
    </recommendedName>
</protein>
<dbReference type="PANTHER" id="PTHR30097">
    <property type="entry name" value="CATION EFFLUX SYSTEM PROTEIN CUSB"/>
    <property type="match status" value="1"/>
</dbReference>
<accession>A0A9W6JQA9</accession>
<dbReference type="Gene3D" id="2.40.30.170">
    <property type="match status" value="1"/>
</dbReference>
<feature type="compositionally biased region" description="Basic and acidic residues" evidence="6">
    <location>
        <begin position="139"/>
        <end position="199"/>
    </location>
</feature>
<dbReference type="GO" id="GO:0030288">
    <property type="term" value="C:outer membrane-bounded periplasmic space"/>
    <property type="evidence" value="ECO:0007669"/>
    <property type="project" value="TreeGrafter"/>
</dbReference>
<dbReference type="InterPro" id="IPR058649">
    <property type="entry name" value="CzcB_C"/>
</dbReference>
<dbReference type="SUPFAM" id="SSF111369">
    <property type="entry name" value="HlyD-like secretion proteins"/>
    <property type="match status" value="1"/>
</dbReference>
<keyword evidence="11" id="KW-1185">Reference proteome</keyword>
<comment type="function">
    <text evidence="5">CzcA and CzcB together would act in zinc efflux nearly as effectively as the complete czc efflux system (CzcABC). The CzcB protein is thought to funnel zinc cations to the CzcA transport protein.</text>
</comment>
<evidence type="ECO:0000256" key="4">
    <source>
        <dbReference type="ARBA" id="ARBA00043263"/>
    </source>
</evidence>
<dbReference type="GO" id="GO:0016020">
    <property type="term" value="C:membrane"/>
    <property type="evidence" value="ECO:0007669"/>
    <property type="project" value="InterPro"/>
</dbReference>
<reference evidence="10" key="2">
    <citation type="submission" date="2023-01" db="EMBL/GenBank/DDBJ databases">
        <authorList>
            <person name="Sun Q."/>
            <person name="Evtushenko L."/>
        </authorList>
    </citation>
    <scope>NUCLEOTIDE SEQUENCE</scope>
    <source>
        <strain evidence="10">VKM B-2748</strain>
    </source>
</reference>
<comment type="similarity">
    <text evidence="1">Belongs to the membrane fusion protein (MFP) (TC 8.A.1) family.</text>
</comment>
<dbReference type="EMBL" id="BSFL01000005">
    <property type="protein sequence ID" value="GLK81796.1"/>
    <property type="molecule type" value="Genomic_DNA"/>
</dbReference>
<proteinExistence type="inferred from homology"/>
<evidence type="ECO:0000256" key="2">
    <source>
        <dbReference type="ARBA" id="ARBA00022448"/>
    </source>
</evidence>
<dbReference type="Proteomes" id="UP001143309">
    <property type="component" value="Unassembled WGS sequence"/>
</dbReference>
<keyword evidence="2" id="KW-0813">Transport</keyword>
<dbReference type="Pfam" id="PF25954">
    <property type="entry name" value="Beta-barrel_RND_2"/>
    <property type="match status" value="1"/>
</dbReference>
<feature type="domain" description="CzcB-like barrel-sandwich hybrid" evidence="8">
    <location>
        <begin position="282"/>
        <end position="354"/>
    </location>
</feature>
<dbReference type="Gene3D" id="2.40.50.100">
    <property type="match status" value="1"/>
</dbReference>
<dbReference type="RefSeq" id="WP_271202262.1">
    <property type="nucleotide sequence ID" value="NZ_BSFL01000005.1"/>
</dbReference>
<comment type="caution">
    <text evidence="10">The sequence shown here is derived from an EMBL/GenBank/DDBJ whole genome shotgun (WGS) entry which is preliminary data.</text>
</comment>
<dbReference type="Pfam" id="PF25973">
    <property type="entry name" value="BSH_CzcB"/>
    <property type="match status" value="1"/>
</dbReference>
<dbReference type="PANTHER" id="PTHR30097:SF4">
    <property type="entry name" value="SLR6042 PROTEIN"/>
    <property type="match status" value="1"/>
</dbReference>
<sequence>MSRSFARDAAVLVVGGLIGAGGLYAAQQGPSAVATQALALYSGLMGGDGHAHAEAPKALAAADGHKEGDGHAHGKDGAHSKDDGHGHGKEDDHSKDDGHGHGSGKDDGHGHGKDDGHGHDKPKPKADAGAPIQVAAADDHKEGDGHGHGKEDAHSKDDGHGHGKDDAHSRDDGHGHGSGKDDGHGHGADDGHGHDKPQPKADAGGEAPLKIAAVDAKDDGHDHGADKEDNGHGHGAELPEGVVELGEAKVKAAGIALGKAGASTLREELQLNGIVQANQEAVVQVTPRFPGVVRTLSKRLGDQVKKGELLAVVESNQSLTTYELKAPMAGVITERQASLGEYVSEQKPAFVITDLSTLWVDFSVYRRDLAKVAVGETVRIDPEDGGEPIEAKISYLSPIGAADTQSAVARAVIPNDGRFRPGLFATGAVATAEQSVPLAVSIDAVQSLEGRDVVFVREGDRFAARDVTLGRRDGRTVEVVTGLKGGESYASRNSFVVKAELAKGSASHEH</sequence>
<evidence type="ECO:0000313" key="11">
    <source>
        <dbReference type="Proteomes" id="UP001143309"/>
    </source>
</evidence>
<feature type="region of interest" description="Disordered" evidence="6">
    <location>
        <begin position="139"/>
        <end position="204"/>
    </location>
</feature>
<dbReference type="GO" id="GO:0046686">
    <property type="term" value="P:response to cadmium ion"/>
    <property type="evidence" value="ECO:0007669"/>
    <property type="project" value="UniProtKB-KW"/>
</dbReference>